<keyword evidence="2" id="KW-0378">Hydrolase</keyword>
<dbReference type="PROSITE" id="PS51194">
    <property type="entry name" value="HELICASE_CTER"/>
    <property type="match status" value="1"/>
</dbReference>
<organism evidence="6 7">
    <name type="scientific">Zancudomyces culisetae</name>
    <name type="common">Gut fungus</name>
    <name type="synonym">Smittium culisetae</name>
    <dbReference type="NCBI Taxonomy" id="1213189"/>
    <lineage>
        <taxon>Eukaryota</taxon>
        <taxon>Fungi</taxon>
        <taxon>Fungi incertae sedis</taxon>
        <taxon>Zoopagomycota</taxon>
        <taxon>Kickxellomycotina</taxon>
        <taxon>Harpellomycetes</taxon>
        <taxon>Harpellales</taxon>
        <taxon>Legeriomycetaceae</taxon>
        <taxon>Zancudomyces</taxon>
    </lineage>
</organism>
<feature type="domain" description="Helicase C-terminal" evidence="5">
    <location>
        <begin position="126"/>
        <end position="290"/>
    </location>
</feature>
<gene>
    <name evidence="6" type="ORF">AX774_g185</name>
</gene>
<dbReference type="EMBL" id="LSSK01000009">
    <property type="protein sequence ID" value="OMH86293.1"/>
    <property type="molecule type" value="Genomic_DNA"/>
</dbReference>
<dbReference type="SMART" id="SM00490">
    <property type="entry name" value="HELICc"/>
    <property type="match status" value="1"/>
</dbReference>
<evidence type="ECO:0000313" key="7">
    <source>
        <dbReference type="Proteomes" id="UP000188320"/>
    </source>
</evidence>
<dbReference type="InterPro" id="IPR055206">
    <property type="entry name" value="DEXQc_SUV3"/>
</dbReference>
<dbReference type="GO" id="GO:0000965">
    <property type="term" value="P:mitochondrial RNA 3'-end processing"/>
    <property type="evidence" value="ECO:0007669"/>
    <property type="project" value="TreeGrafter"/>
</dbReference>
<dbReference type="Pfam" id="PF22527">
    <property type="entry name" value="DEXQc_Suv3"/>
    <property type="match status" value="1"/>
</dbReference>
<dbReference type="Gene3D" id="3.40.50.300">
    <property type="entry name" value="P-loop containing nucleotide triphosphate hydrolases"/>
    <property type="match status" value="2"/>
</dbReference>
<dbReference type="InterPro" id="IPR050699">
    <property type="entry name" value="RNA-DNA_Helicase"/>
</dbReference>
<dbReference type="InterPro" id="IPR022192">
    <property type="entry name" value="SUV3_C"/>
</dbReference>
<dbReference type="GO" id="GO:0004386">
    <property type="term" value="F:helicase activity"/>
    <property type="evidence" value="ECO:0007669"/>
    <property type="project" value="UniProtKB-KW"/>
</dbReference>
<dbReference type="GO" id="GO:0005524">
    <property type="term" value="F:ATP binding"/>
    <property type="evidence" value="ECO:0007669"/>
    <property type="project" value="UniProtKB-KW"/>
</dbReference>
<evidence type="ECO:0000313" key="6">
    <source>
        <dbReference type="EMBL" id="OMH86293.1"/>
    </source>
</evidence>
<name>A0A1R1PZB6_ZANCU</name>
<sequence>MNGLGRPCMLLTGESKRNPVIDGVEVEECFDKDGEQIVPLVSSTIEMVNLSSYYQVAVIDEIQMLQDARRGQGWTSALLGLKAMEIHLCGEETAVPLVKRIFESCGEEVTVIKYERLSGLEVSDSSLNGTLEGIRDGDCIVAFSRKRIFELQRQIQSVTRRKCALIYGSLPPENRALQAQLFNDPNSEYKVLVASDAIGMGLNLKIQRVIFENVTKYDGIVTRHLSISQLKQIGGRAGRFSFASGDSVGQVTSLYSKDLSSVKKFMFATPEPIPKAGFFPSTDVSEAFFYEFPEKSTLELLDMIYDTTIVPDDYFIADISTMKKLAVLFSGIDLPLAQYLARNKPCPISDVFDIPRNPPKSKEHLAMYESLHKSVLLYLWLGYHFPTIYVDLEDAQKYKLEVEQLIQKGFLKR</sequence>
<protein>
    <submittedName>
        <fullName evidence="6">ATP-dependent RNA helicase SUPV3L1, mitochondrial</fullName>
    </submittedName>
</protein>
<evidence type="ECO:0000256" key="1">
    <source>
        <dbReference type="ARBA" id="ARBA00022741"/>
    </source>
</evidence>
<dbReference type="PANTHER" id="PTHR12131">
    <property type="entry name" value="ATP-DEPENDENT RNA AND DNA HELICASE"/>
    <property type="match status" value="1"/>
</dbReference>
<dbReference type="SUPFAM" id="SSF52540">
    <property type="entry name" value="P-loop containing nucleoside triphosphate hydrolases"/>
    <property type="match status" value="1"/>
</dbReference>
<reference evidence="7" key="1">
    <citation type="submission" date="2017-01" db="EMBL/GenBank/DDBJ databases">
        <authorList>
            <person name="Wang Y."/>
            <person name="White M."/>
            <person name="Kvist S."/>
            <person name="Moncalvo J.-M."/>
        </authorList>
    </citation>
    <scope>NUCLEOTIDE SEQUENCE [LARGE SCALE GENOMIC DNA]</scope>
    <source>
        <strain evidence="7">COL-18-3</strain>
    </source>
</reference>
<proteinExistence type="predicted"/>
<dbReference type="InterPro" id="IPR001650">
    <property type="entry name" value="Helicase_C-like"/>
</dbReference>
<keyword evidence="4" id="KW-0067">ATP-binding</keyword>
<dbReference type="FunFam" id="3.40.50.300:FF:000957">
    <property type="entry name" value="ATP-dependent RNA helicase SUV3L, mitochondrial"/>
    <property type="match status" value="1"/>
</dbReference>
<dbReference type="Pfam" id="PF00271">
    <property type="entry name" value="Helicase_C"/>
    <property type="match status" value="1"/>
</dbReference>
<dbReference type="CDD" id="cd18805">
    <property type="entry name" value="SF2_C_suv3"/>
    <property type="match status" value="1"/>
</dbReference>
<keyword evidence="3 6" id="KW-0347">Helicase</keyword>
<dbReference type="OrthoDB" id="6692397at2759"/>
<dbReference type="Gene3D" id="1.20.272.40">
    <property type="match status" value="1"/>
</dbReference>
<dbReference type="AlphaFoldDB" id="A0A1R1PZB6"/>
<accession>A0A1R1PZB6</accession>
<evidence type="ECO:0000256" key="2">
    <source>
        <dbReference type="ARBA" id="ARBA00022801"/>
    </source>
</evidence>
<dbReference type="Pfam" id="PF12513">
    <property type="entry name" value="SUV3_C"/>
    <property type="match status" value="1"/>
</dbReference>
<evidence type="ECO:0000256" key="3">
    <source>
        <dbReference type="ARBA" id="ARBA00022806"/>
    </source>
</evidence>
<evidence type="ECO:0000256" key="4">
    <source>
        <dbReference type="ARBA" id="ARBA00022840"/>
    </source>
</evidence>
<comment type="caution">
    <text evidence="6">The sequence shown here is derived from an EMBL/GenBank/DDBJ whole genome shotgun (WGS) entry which is preliminary data.</text>
</comment>
<keyword evidence="1" id="KW-0547">Nucleotide-binding</keyword>
<dbReference type="PANTHER" id="PTHR12131:SF1">
    <property type="entry name" value="ATP-DEPENDENT RNA HELICASE SUPV3L1, MITOCHONDRIAL-RELATED"/>
    <property type="match status" value="1"/>
</dbReference>
<dbReference type="Proteomes" id="UP000188320">
    <property type="component" value="Unassembled WGS sequence"/>
</dbReference>
<keyword evidence="7" id="KW-1185">Reference proteome</keyword>
<evidence type="ECO:0000259" key="5">
    <source>
        <dbReference type="PROSITE" id="PS51194"/>
    </source>
</evidence>
<dbReference type="InterPro" id="IPR027417">
    <property type="entry name" value="P-loop_NTPase"/>
</dbReference>
<dbReference type="GO" id="GO:0045025">
    <property type="term" value="C:mitochondrial degradosome"/>
    <property type="evidence" value="ECO:0007669"/>
    <property type="project" value="TreeGrafter"/>
</dbReference>
<dbReference type="GO" id="GO:0016787">
    <property type="term" value="F:hydrolase activity"/>
    <property type="evidence" value="ECO:0007669"/>
    <property type="project" value="UniProtKB-KW"/>
</dbReference>